<comment type="pathway">
    <text evidence="5">Purine metabolism; GMP biosynthesis via salvage pathway; GMP from guanine: step 1/1.</text>
</comment>
<evidence type="ECO:0000313" key="18">
    <source>
        <dbReference type="EMBL" id="VFB16157.1"/>
    </source>
</evidence>
<dbReference type="GO" id="GO:0032264">
    <property type="term" value="P:IMP salvage"/>
    <property type="evidence" value="ECO:0007669"/>
    <property type="project" value="UniProtKB-UniPathway"/>
</dbReference>
<keyword evidence="12 16" id="KW-0547">Nucleotide-binding</keyword>
<evidence type="ECO:0000256" key="6">
    <source>
        <dbReference type="ARBA" id="ARBA00008391"/>
    </source>
</evidence>
<comment type="caution">
    <text evidence="18">The sequence shown here is derived from an EMBL/GenBank/DDBJ whole genome shotgun (WGS) entry which is preliminary data.</text>
</comment>
<dbReference type="SUPFAM" id="SSF53271">
    <property type="entry name" value="PRTase-like"/>
    <property type="match status" value="1"/>
</dbReference>
<comment type="subcellular location">
    <subcellularLocation>
        <location evidence="3 16">Cytoplasm</location>
    </subcellularLocation>
</comment>
<comment type="catalytic activity">
    <reaction evidence="14">
        <text>GMP + diphosphate = guanine + 5-phospho-alpha-D-ribose 1-diphosphate</text>
        <dbReference type="Rhea" id="RHEA:25424"/>
        <dbReference type="ChEBI" id="CHEBI:16235"/>
        <dbReference type="ChEBI" id="CHEBI:33019"/>
        <dbReference type="ChEBI" id="CHEBI:58017"/>
        <dbReference type="ChEBI" id="CHEBI:58115"/>
        <dbReference type="EC" id="2.4.2.8"/>
    </reaction>
    <physiologicalReaction direction="right-to-left" evidence="14">
        <dbReference type="Rhea" id="RHEA:25426"/>
    </physiologicalReaction>
</comment>
<keyword evidence="7 16" id="KW-0963">Cytoplasm</keyword>
<evidence type="ECO:0000256" key="13">
    <source>
        <dbReference type="ARBA" id="ARBA00022842"/>
    </source>
</evidence>
<dbReference type="AlphaFoldDB" id="A0A8H2M3Z4"/>
<gene>
    <name evidence="18" type="primary">hpt_1</name>
    <name evidence="18" type="ORF">NCTC13150_00674</name>
</gene>
<dbReference type="InterPro" id="IPR000836">
    <property type="entry name" value="PRTase_dom"/>
</dbReference>
<dbReference type="InterPro" id="IPR005904">
    <property type="entry name" value="Hxn_phspho_trans"/>
</dbReference>
<evidence type="ECO:0000259" key="17">
    <source>
        <dbReference type="Pfam" id="PF00156"/>
    </source>
</evidence>
<evidence type="ECO:0000256" key="4">
    <source>
        <dbReference type="ARBA" id="ARBA00004669"/>
    </source>
</evidence>
<evidence type="ECO:0000256" key="2">
    <source>
        <dbReference type="ARBA" id="ARBA00002049"/>
    </source>
</evidence>
<dbReference type="GO" id="GO:0005829">
    <property type="term" value="C:cytosol"/>
    <property type="evidence" value="ECO:0007669"/>
    <property type="project" value="TreeGrafter"/>
</dbReference>
<comment type="similarity">
    <text evidence="6 16">Belongs to the purine/pyrimidine phosphoribosyltransferase family.</text>
</comment>
<dbReference type="InterPro" id="IPR050408">
    <property type="entry name" value="HGPRT"/>
</dbReference>
<dbReference type="InterPro" id="IPR029057">
    <property type="entry name" value="PRTase-like"/>
</dbReference>
<dbReference type="UniPathway" id="UPA00591">
    <property type="reaction ID" value="UER00648"/>
</dbReference>
<evidence type="ECO:0000256" key="11">
    <source>
        <dbReference type="ARBA" id="ARBA00022726"/>
    </source>
</evidence>
<dbReference type="FunFam" id="3.40.50.2020:FF:000006">
    <property type="entry name" value="Hypoxanthine phosphoribosyltransferase"/>
    <property type="match status" value="1"/>
</dbReference>
<evidence type="ECO:0000256" key="10">
    <source>
        <dbReference type="ARBA" id="ARBA00022723"/>
    </source>
</evidence>
<dbReference type="NCBIfam" id="TIGR01203">
    <property type="entry name" value="HGPRTase"/>
    <property type="match status" value="1"/>
</dbReference>
<evidence type="ECO:0000256" key="15">
    <source>
        <dbReference type="ARBA" id="ARBA00049402"/>
    </source>
</evidence>
<evidence type="ECO:0000256" key="7">
    <source>
        <dbReference type="ARBA" id="ARBA00022490"/>
    </source>
</evidence>
<keyword evidence="9 16" id="KW-0808">Transferase</keyword>
<dbReference type="Proteomes" id="UP000377798">
    <property type="component" value="Unassembled WGS sequence"/>
</dbReference>
<feature type="domain" description="Phosphoribosyltransferase" evidence="17">
    <location>
        <begin position="22"/>
        <end position="163"/>
    </location>
</feature>
<dbReference type="PANTHER" id="PTHR43340:SF1">
    <property type="entry name" value="HYPOXANTHINE PHOSPHORIBOSYLTRANSFERASE"/>
    <property type="match status" value="1"/>
</dbReference>
<evidence type="ECO:0000256" key="14">
    <source>
        <dbReference type="ARBA" id="ARBA00048811"/>
    </source>
</evidence>
<dbReference type="GO" id="GO:0000287">
    <property type="term" value="F:magnesium ion binding"/>
    <property type="evidence" value="ECO:0007669"/>
    <property type="project" value="TreeGrafter"/>
</dbReference>
<dbReference type="CDD" id="cd06223">
    <property type="entry name" value="PRTases_typeI"/>
    <property type="match status" value="1"/>
</dbReference>
<dbReference type="GO" id="GO:0000166">
    <property type="term" value="F:nucleotide binding"/>
    <property type="evidence" value="ECO:0007669"/>
    <property type="project" value="UniProtKB-KW"/>
</dbReference>
<evidence type="ECO:0000256" key="9">
    <source>
        <dbReference type="ARBA" id="ARBA00022679"/>
    </source>
</evidence>
<dbReference type="GO" id="GO:0046100">
    <property type="term" value="P:hypoxanthine metabolic process"/>
    <property type="evidence" value="ECO:0007669"/>
    <property type="project" value="TreeGrafter"/>
</dbReference>
<evidence type="ECO:0000256" key="5">
    <source>
        <dbReference type="ARBA" id="ARBA00004676"/>
    </source>
</evidence>
<keyword evidence="19" id="KW-1185">Reference proteome</keyword>
<dbReference type="PANTHER" id="PTHR43340">
    <property type="entry name" value="HYPOXANTHINE-GUANINE PHOSPHORIBOSYLTRANSFERASE"/>
    <property type="match status" value="1"/>
</dbReference>
<name>A0A8H2M3Z4_9FIRM</name>
<dbReference type="RefSeq" id="WP_072469374.1">
    <property type="nucleotide sequence ID" value="NZ_CAACYI010000001.1"/>
</dbReference>
<comment type="cofactor">
    <cofactor evidence="1 16">
        <name>Mg(2+)</name>
        <dbReference type="ChEBI" id="CHEBI:18420"/>
    </cofactor>
</comment>
<keyword evidence="11 16" id="KW-0660">Purine salvage</keyword>
<dbReference type="GO" id="GO:0052657">
    <property type="term" value="F:guanine phosphoribosyltransferase activity"/>
    <property type="evidence" value="ECO:0007669"/>
    <property type="project" value="UniProtKB-ARBA"/>
</dbReference>
<evidence type="ECO:0000256" key="16">
    <source>
        <dbReference type="RuleBase" id="RU364099"/>
    </source>
</evidence>
<evidence type="ECO:0000256" key="3">
    <source>
        <dbReference type="ARBA" id="ARBA00004496"/>
    </source>
</evidence>
<accession>A0A8H2M3Z4</accession>
<dbReference type="GO" id="GO:0004422">
    <property type="term" value="F:hypoxanthine phosphoribosyltransferase activity"/>
    <property type="evidence" value="ECO:0007669"/>
    <property type="project" value="InterPro"/>
</dbReference>
<dbReference type="EMBL" id="CAACYI010000001">
    <property type="protein sequence ID" value="VFB16157.1"/>
    <property type="molecule type" value="Genomic_DNA"/>
</dbReference>
<comment type="function">
    <text evidence="2">Purine salvage pathway enzyme that catalyzes the transfer of the ribosyl-5-phosphate group from 5-phospho-alpha-D-ribose 1-diphosphate (PRPP) to the N9 position of the 6-oxopurines hypoxanthine and guanine to form the corresponding ribonucleotides IMP (inosine 5'-monophosphate) and GMP (guanosine 5'-monophosphate), with the release of PPi.</text>
</comment>
<evidence type="ECO:0000256" key="8">
    <source>
        <dbReference type="ARBA" id="ARBA00022676"/>
    </source>
</evidence>
<reference evidence="18 19" key="1">
    <citation type="submission" date="2019-02" db="EMBL/GenBank/DDBJ databases">
        <authorList>
            <consortium name="Pathogen Informatics"/>
        </authorList>
    </citation>
    <scope>NUCLEOTIDE SEQUENCE [LARGE SCALE GENOMIC DNA]</scope>
    <source>
        <strain evidence="18 19">3012STDY7089603</strain>
    </source>
</reference>
<evidence type="ECO:0000256" key="12">
    <source>
        <dbReference type="ARBA" id="ARBA00022741"/>
    </source>
</evidence>
<dbReference type="Gene3D" id="3.40.50.2020">
    <property type="match status" value="1"/>
</dbReference>
<organism evidence="18 19">
    <name type="scientific">Urinicoccus massiliensis</name>
    <dbReference type="NCBI Taxonomy" id="1723382"/>
    <lineage>
        <taxon>Bacteria</taxon>
        <taxon>Bacillati</taxon>
        <taxon>Bacillota</taxon>
        <taxon>Tissierellia</taxon>
        <taxon>Tissierellales</taxon>
        <taxon>Peptoniphilaceae</taxon>
        <taxon>Urinicoccus</taxon>
    </lineage>
</organism>
<evidence type="ECO:0000256" key="1">
    <source>
        <dbReference type="ARBA" id="ARBA00001946"/>
    </source>
</evidence>
<dbReference type="GO" id="GO:0032263">
    <property type="term" value="P:GMP salvage"/>
    <property type="evidence" value="ECO:0007669"/>
    <property type="project" value="TreeGrafter"/>
</dbReference>
<evidence type="ECO:0000313" key="19">
    <source>
        <dbReference type="Proteomes" id="UP000377798"/>
    </source>
</evidence>
<keyword evidence="8 16" id="KW-0328">Glycosyltransferase</keyword>
<proteinExistence type="inferred from homology"/>
<protein>
    <recommendedName>
        <fullName evidence="16">Hypoxanthine phosphoribosyltransferase</fullName>
        <ecNumber evidence="16">2.4.2.8</ecNumber>
    </recommendedName>
</protein>
<comment type="catalytic activity">
    <reaction evidence="15">
        <text>IMP + diphosphate = hypoxanthine + 5-phospho-alpha-D-ribose 1-diphosphate</text>
        <dbReference type="Rhea" id="RHEA:17973"/>
        <dbReference type="ChEBI" id="CHEBI:17368"/>
        <dbReference type="ChEBI" id="CHEBI:33019"/>
        <dbReference type="ChEBI" id="CHEBI:58017"/>
        <dbReference type="ChEBI" id="CHEBI:58053"/>
        <dbReference type="EC" id="2.4.2.8"/>
    </reaction>
    <physiologicalReaction direction="right-to-left" evidence="15">
        <dbReference type="Rhea" id="RHEA:17975"/>
    </physiologicalReaction>
</comment>
<dbReference type="EC" id="2.4.2.8" evidence="16"/>
<keyword evidence="13 16" id="KW-0460">Magnesium</keyword>
<dbReference type="GO" id="GO:0006166">
    <property type="term" value="P:purine ribonucleoside salvage"/>
    <property type="evidence" value="ECO:0007669"/>
    <property type="project" value="UniProtKB-KW"/>
</dbReference>
<sequence length="182" mass="20593">MKHELEDDILDVLVSKEEIQQCTQELADRLTEDYKGRRPLLIGILKGACPFLCDLMQAMPIDISLDFMSVSSYGASSSSTGEVRILKDLDTSVQDREIIIVEDIIDSGNTLFYLKNLLLSRGAKSVELVTLLNKPDRRTRDIEVKYIGKSIPDHFVVGYGLDFNETYRNLPYIGILKPEVYS</sequence>
<keyword evidence="10 16" id="KW-0479">Metal-binding</keyword>
<dbReference type="Pfam" id="PF00156">
    <property type="entry name" value="Pribosyltran"/>
    <property type="match status" value="1"/>
</dbReference>
<comment type="pathway">
    <text evidence="4 16">Purine metabolism; IMP biosynthesis via salvage pathway; IMP from hypoxanthine: step 1/1.</text>
</comment>
<dbReference type="GO" id="GO:0006178">
    <property type="term" value="P:guanine salvage"/>
    <property type="evidence" value="ECO:0007669"/>
    <property type="project" value="TreeGrafter"/>
</dbReference>